<keyword evidence="3" id="KW-1185">Reference proteome</keyword>
<dbReference type="Proteomes" id="UP001265746">
    <property type="component" value="Unassembled WGS sequence"/>
</dbReference>
<reference evidence="2" key="1">
    <citation type="submission" date="2023-06" db="EMBL/GenBank/DDBJ databases">
        <authorList>
            <person name="Noh H."/>
        </authorList>
    </citation>
    <scope>NUCLEOTIDE SEQUENCE</scope>
    <source>
        <strain evidence="2">DUCC20226</strain>
    </source>
</reference>
<evidence type="ECO:0000313" key="2">
    <source>
        <dbReference type="EMBL" id="KAK2609972.1"/>
    </source>
</evidence>
<keyword evidence="1" id="KW-0732">Signal</keyword>
<sequence length="144" mass="16125">MLCIPHTTTVILALLFAILTFVSTGNCSDMTCFHTGIGWDELGTWDEIVDALMKDPIYDTAALGENTDAARSKIKINGHCLIYDITASKGYTDMNHIRVTNFLRKVYDSCHDHGGVLKLFSEWDDANRTEFWVKGDPQRSSDCS</sequence>
<dbReference type="AlphaFoldDB" id="A0AAD9SLD6"/>
<feature type="signal peptide" evidence="1">
    <location>
        <begin position="1"/>
        <end position="24"/>
    </location>
</feature>
<protein>
    <submittedName>
        <fullName evidence="2">Uncharacterized protein</fullName>
    </submittedName>
</protein>
<feature type="chain" id="PRO_5041940011" evidence="1">
    <location>
        <begin position="25"/>
        <end position="144"/>
    </location>
</feature>
<comment type="caution">
    <text evidence="2">The sequence shown here is derived from an EMBL/GenBank/DDBJ whole genome shotgun (WGS) entry which is preliminary data.</text>
</comment>
<evidence type="ECO:0000256" key="1">
    <source>
        <dbReference type="SAM" id="SignalP"/>
    </source>
</evidence>
<gene>
    <name evidence="2" type="ORF">N8I77_003436</name>
</gene>
<organism evidence="2 3">
    <name type="scientific">Phomopsis amygdali</name>
    <name type="common">Fusicoccum amygdali</name>
    <dbReference type="NCBI Taxonomy" id="1214568"/>
    <lineage>
        <taxon>Eukaryota</taxon>
        <taxon>Fungi</taxon>
        <taxon>Dikarya</taxon>
        <taxon>Ascomycota</taxon>
        <taxon>Pezizomycotina</taxon>
        <taxon>Sordariomycetes</taxon>
        <taxon>Sordariomycetidae</taxon>
        <taxon>Diaporthales</taxon>
        <taxon>Diaporthaceae</taxon>
        <taxon>Diaporthe</taxon>
    </lineage>
</organism>
<name>A0AAD9SLD6_PHOAM</name>
<evidence type="ECO:0000313" key="3">
    <source>
        <dbReference type="Proteomes" id="UP001265746"/>
    </source>
</evidence>
<accession>A0AAD9SLD6</accession>
<proteinExistence type="predicted"/>
<dbReference type="EMBL" id="JAUJFL010000002">
    <property type="protein sequence ID" value="KAK2609972.1"/>
    <property type="molecule type" value="Genomic_DNA"/>
</dbReference>